<dbReference type="GO" id="GO:0046872">
    <property type="term" value="F:metal ion binding"/>
    <property type="evidence" value="ECO:0007669"/>
    <property type="project" value="InterPro"/>
</dbReference>
<proteinExistence type="predicted"/>
<dbReference type="InterPro" id="IPR011053">
    <property type="entry name" value="Single_hybrid_motif"/>
</dbReference>
<dbReference type="AlphaFoldDB" id="A0A512H803"/>
<keyword evidence="3 7" id="KW-0547">Nucleotide-binding</keyword>
<dbReference type="PANTHER" id="PTHR18866">
    <property type="entry name" value="CARBOXYLASE:PYRUVATE/ACETYL-COA/PROPIONYL-COA CARBOXYLASE"/>
    <property type="match status" value="1"/>
</dbReference>
<dbReference type="PROSITE" id="PS00867">
    <property type="entry name" value="CPSASE_2"/>
    <property type="match status" value="1"/>
</dbReference>
<dbReference type="GO" id="GO:0016874">
    <property type="term" value="F:ligase activity"/>
    <property type="evidence" value="ECO:0007669"/>
    <property type="project" value="UniProtKB-KW"/>
</dbReference>
<keyword evidence="5" id="KW-0809">Transit peptide</keyword>
<dbReference type="InterPro" id="IPR001882">
    <property type="entry name" value="Biotin_BS"/>
</dbReference>
<comment type="cofactor">
    <cofactor evidence="1">
        <name>biotin</name>
        <dbReference type="ChEBI" id="CHEBI:57586"/>
    </cofactor>
</comment>
<dbReference type="FunFam" id="3.40.50.20:FF:000010">
    <property type="entry name" value="Propionyl-CoA carboxylase subunit alpha"/>
    <property type="match status" value="1"/>
</dbReference>
<evidence type="ECO:0000259" key="9">
    <source>
        <dbReference type="PROSITE" id="PS50975"/>
    </source>
</evidence>
<dbReference type="FunFam" id="2.40.50.100:FF:000003">
    <property type="entry name" value="Acetyl-CoA carboxylase biotin carboxyl carrier protein"/>
    <property type="match status" value="1"/>
</dbReference>
<gene>
    <name evidence="11" type="ORF">ROR02_17180</name>
</gene>
<dbReference type="PROSITE" id="PS50979">
    <property type="entry name" value="BC"/>
    <property type="match status" value="1"/>
</dbReference>
<dbReference type="InterPro" id="IPR048429">
    <property type="entry name" value="MCC_alpha_BT"/>
</dbReference>
<dbReference type="SUPFAM" id="SSF56059">
    <property type="entry name" value="Glutathione synthetase ATP-binding domain-like"/>
    <property type="match status" value="1"/>
</dbReference>
<evidence type="ECO:0000259" key="10">
    <source>
        <dbReference type="PROSITE" id="PS50979"/>
    </source>
</evidence>
<dbReference type="Pfam" id="PF02785">
    <property type="entry name" value="Biotin_carb_C"/>
    <property type="match status" value="1"/>
</dbReference>
<evidence type="ECO:0000313" key="11">
    <source>
        <dbReference type="EMBL" id="GEO81587.1"/>
    </source>
</evidence>
<feature type="domain" description="Biotin carboxylation" evidence="10">
    <location>
        <begin position="1"/>
        <end position="446"/>
    </location>
</feature>
<keyword evidence="6" id="KW-0092">Biotin</keyword>
<dbReference type="PROSITE" id="PS50975">
    <property type="entry name" value="ATP_GRASP"/>
    <property type="match status" value="1"/>
</dbReference>
<sequence length="664" mass="70710">MFTKILIANRGEIACRIARTARRLGVRTVAVFSDADAQARHVSLCDEAVRLGPAPPAESYLRIPRLIEAAQATGAQAIHPGYGFLSENAAFAEACQAAGITFIGPPVPAIRVMGSKAESKALMARAGVPLIPGFHAEEASDARLTQAAREIGFPVLIKASAGGGGKGMRVVDDEAGFGPALAAARREARAAFGDDRILLEKYLDHPRHVEVQVFADRLGTTVTLFDRDCSIQRRHQKVIEEAPAPGLAAPLRAGLAEAAIAAARAVAYEGAGTVEFLVQDDAFYFIEMNTRLQVEHPVTEMITGLDLVEWQLRVAAGEPLPKGADAITAQGHAFEARLCAEDPARDFAPSTGKIRHLRPPATGPHVRLDTGIVEGDRVSVHYDPLLAKLIVWDVDRDAALRRLRGALTEVQVAGIATNIEFLGAVAAHPAFAAGALSTRFIETHASALFPAPRPADPETLTLAALFVLLKEQRLTAERARASHDPYSPWHRADGWRLNDDNQYTLDLRDGAELVRLIVHYRPGRFEIALPSGRVLTALGTLGDHGELVAEIDGLARRATVVRLGDDLVVLSGGHQHVLGLPKAAEEATADVGGSLNAPMPGRVVQVLVAPGEAVERGQPLIVMEAMKMETTIAAPYAGIVAQVFPAVGEQVEDGSALIALEDAP</sequence>
<dbReference type="FunFam" id="3.30.1490.20:FF:000003">
    <property type="entry name" value="acetyl-CoA carboxylase isoform X1"/>
    <property type="match status" value="1"/>
</dbReference>
<dbReference type="PROSITE" id="PS50968">
    <property type="entry name" value="BIOTINYL_LIPOYL"/>
    <property type="match status" value="1"/>
</dbReference>
<evidence type="ECO:0000256" key="6">
    <source>
        <dbReference type="ARBA" id="ARBA00023267"/>
    </source>
</evidence>
<dbReference type="Pfam" id="PF21139">
    <property type="entry name" value="BT_MCC_alpha"/>
    <property type="match status" value="1"/>
</dbReference>
<dbReference type="InterPro" id="IPR005479">
    <property type="entry name" value="CPAse_ATP-bd"/>
</dbReference>
<dbReference type="SUPFAM" id="SSF52440">
    <property type="entry name" value="PreATP-grasp domain"/>
    <property type="match status" value="1"/>
</dbReference>
<reference evidence="11 12" key="1">
    <citation type="submission" date="2019-07" db="EMBL/GenBank/DDBJ databases">
        <title>Whole genome shotgun sequence of Rhodospirillum oryzae NBRC 107573.</title>
        <authorList>
            <person name="Hosoyama A."/>
            <person name="Uohara A."/>
            <person name="Ohji S."/>
            <person name="Ichikawa N."/>
        </authorList>
    </citation>
    <scope>NUCLEOTIDE SEQUENCE [LARGE SCALE GENOMIC DNA]</scope>
    <source>
        <strain evidence="11 12">NBRC 107573</strain>
    </source>
</reference>
<evidence type="ECO:0000313" key="12">
    <source>
        <dbReference type="Proteomes" id="UP000321567"/>
    </source>
</evidence>
<dbReference type="InterPro" id="IPR011761">
    <property type="entry name" value="ATP-grasp"/>
</dbReference>
<dbReference type="EMBL" id="BJZO01000041">
    <property type="protein sequence ID" value="GEO81587.1"/>
    <property type="molecule type" value="Genomic_DNA"/>
</dbReference>
<dbReference type="SMART" id="SM00878">
    <property type="entry name" value="Biotin_carb_C"/>
    <property type="match status" value="1"/>
</dbReference>
<dbReference type="InterPro" id="IPR000089">
    <property type="entry name" value="Biotin_lipoyl"/>
</dbReference>
<dbReference type="InterPro" id="IPR011054">
    <property type="entry name" value="Rudment_hybrid_motif"/>
</dbReference>
<evidence type="ECO:0000259" key="8">
    <source>
        <dbReference type="PROSITE" id="PS50968"/>
    </source>
</evidence>
<dbReference type="SUPFAM" id="SSF51230">
    <property type="entry name" value="Single hybrid motif"/>
    <property type="match status" value="1"/>
</dbReference>
<dbReference type="Proteomes" id="UP000321567">
    <property type="component" value="Unassembled WGS sequence"/>
</dbReference>
<dbReference type="Gene3D" id="3.30.700.40">
    <property type="match status" value="1"/>
</dbReference>
<dbReference type="Pfam" id="PF00364">
    <property type="entry name" value="Biotin_lipoyl"/>
    <property type="match status" value="1"/>
</dbReference>
<dbReference type="GO" id="GO:0005524">
    <property type="term" value="F:ATP binding"/>
    <property type="evidence" value="ECO:0007669"/>
    <property type="project" value="UniProtKB-UniRule"/>
</dbReference>
<dbReference type="Gene3D" id="3.30.470.20">
    <property type="entry name" value="ATP-grasp fold, B domain"/>
    <property type="match status" value="1"/>
</dbReference>
<dbReference type="InterPro" id="IPR050856">
    <property type="entry name" value="Biotin_carboxylase_complex"/>
</dbReference>
<dbReference type="PANTHER" id="PTHR18866:SF33">
    <property type="entry name" value="METHYLCROTONOYL-COA CARBOXYLASE SUBUNIT ALPHA, MITOCHONDRIAL-RELATED"/>
    <property type="match status" value="1"/>
</dbReference>
<evidence type="ECO:0000256" key="4">
    <source>
        <dbReference type="ARBA" id="ARBA00022840"/>
    </source>
</evidence>
<feature type="domain" description="ATP-grasp" evidence="9">
    <location>
        <begin position="120"/>
        <end position="316"/>
    </location>
</feature>
<name>A0A512H803_9PROT</name>
<keyword evidence="2" id="KW-0436">Ligase</keyword>
<evidence type="ECO:0000256" key="1">
    <source>
        <dbReference type="ARBA" id="ARBA00001953"/>
    </source>
</evidence>
<evidence type="ECO:0000256" key="5">
    <source>
        <dbReference type="ARBA" id="ARBA00022946"/>
    </source>
</evidence>
<dbReference type="PROSITE" id="PS00866">
    <property type="entry name" value="CPSASE_1"/>
    <property type="match status" value="1"/>
</dbReference>
<feature type="domain" description="Lipoyl-binding" evidence="8">
    <location>
        <begin position="588"/>
        <end position="661"/>
    </location>
</feature>
<dbReference type="InterPro" id="IPR011764">
    <property type="entry name" value="Biotin_carboxylation_dom"/>
</dbReference>
<dbReference type="FunFam" id="3.30.470.20:FF:000028">
    <property type="entry name" value="Methylcrotonoyl-CoA carboxylase subunit alpha, mitochondrial"/>
    <property type="match status" value="1"/>
</dbReference>
<organism evidence="11 12">
    <name type="scientific">Pararhodospirillum oryzae</name>
    <dbReference type="NCBI Taxonomy" id="478448"/>
    <lineage>
        <taxon>Bacteria</taxon>
        <taxon>Pseudomonadati</taxon>
        <taxon>Pseudomonadota</taxon>
        <taxon>Alphaproteobacteria</taxon>
        <taxon>Rhodospirillales</taxon>
        <taxon>Rhodospirillaceae</taxon>
        <taxon>Pararhodospirillum</taxon>
    </lineage>
</organism>
<evidence type="ECO:0000256" key="2">
    <source>
        <dbReference type="ARBA" id="ARBA00022598"/>
    </source>
</evidence>
<evidence type="ECO:0000256" key="3">
    <source>
        <dbReference type="ARBA" id="ARBA00022741"/>
    </source>
</evidence>
<dbReference type="Pfam" id="PF02786">
    <property type="entry name" value="CPSase_L_D2"/>
    <property type="match status" value="1"/>
</dbReference>
<dbReference type="CDD" id="cd06850">
    <property type="entry name" value="biotinyl_domain"/>
    <property type="match status" value="1"/>
</dbReference>
<dbReference type="RefSeq" id="WP_147163620.1">
    <property type="nucleotide sequence ID" value="NZ_BJZO01000041.1"/>
</dbReference>
<protein>
    <submittedName>
        <fullName evidence="11">3-methylcrotonyl-CoA carboxylase subunit alpha</fullName>
    </submittedName>
</protein>
<dbReference type="Gene3D" id="2.40.50.100">
    <property type="match status" value="1"/>
</dbReference>
<dbReference type="Pfam" id="PF00289">
    <property type="entry name" value="Biotin_carb_N"/>
    <property type="match status" value="1"/>
</dbReference>
<dbReference type="InterPro" id="IPR016185">
    <property type="entry name" value="PreATP-grasp_dom_sf"/>
</dbReference>
<dbReference type="InterPro" id="IPR005482">
    <property type="entry name" value="Biotin_COase_C"/>
</dbReference>
<dbReference type="SUPFAM" id="SSF51246">
    <property type="entry name" value="Rudiment single hybrid motif"/>
    <property type="match status" value="1"/>
</dbReference>
<evidence type="ECO:0000256" key="7">
    <source>
        <dbReference type="PROSITE-ProRule" id="PRU00409"/>
    </source>
</evidence>
<keyword evidence="12" id="KW-1185">Reference proteome</keyword>
<accession>A0A512H803</accession>
<keyword evidence="4 7" id="KW-0067">ATP-binding</keyword>
<dbReference type="OrthoDB" id="9763189at2"/>
<dbReference type="InterPro" id="IPR005481">
    <property type="entry name" value="BC-like_N"/>
</dbReference>
<dbReference type="PROSITE" id="PS00188">
    <property type="entry name" value="BIOTIN"/>
    <property type="match status" value="1"/>
</dbReference>
<comment type="caution">
    <text evidence="11">The sequence shown here is derived from an EMBL/GenBank/DDBJ whole genome shotgun (WGS) entry which is preliminary data.</text>
</comment>